<accession>A0A6A5V0S3</accession>
<evidence type="ECO:0000313" key="2">
    <source>
        <dbReference type="Proteomes" id="UP000800036"/>
    </source>
</evidence>
<dbReference type="Proteomes" id="UP000800036">
    <property type="component" value="Unassembled WGS sequence"/>
</dbReference>
<organism evidence="1 2">
    <name type="scientific">Bimuria novae-zelandiae CBS 107.79</name>
    <dbReference type="NCBI Taxonomy" id="1447943"/>
    <lineage>
        <taxon>Eukaryota</taxon>
        <taxon>Fungi</taxon>
        <taxon>Dikarya</taxon>
        <taxon>Ascomycota</taxon>
        <taxon>Pezizomycotina</taxon>
        <taxon>Dothideomycetes</taxon>
        <taxon>Pleosporomycetidae</taxon>
        <taxon>Pleosporales</taxon>
        <taxon>Massarineae</taxon>
        <taxon>Didymosphaeriaceae</taxon>
        <taxon>Bimuria</taxon>
    </lineage>
</organism>
<protein>
    <submittedName>
        <fullName evidence="1">Uncharacterized protein</fullName>
    </submittedName>
</protein>
<gene>
    <name evidence="1" type="ORF">BU23DRAFT_234989</name>
</gene>
<evidence type="ECO:0000313" key="1">
    <source>
        <dbReference type="EMBL" id="KAF1969642.1"/>
    </source>
</evidence>
<sequence>MTAKPSNLFLIISCMPLSVSNHTMELTSSSISILTWAFAHARTRDLSSVRPIIINSMLPLWHTQSPRTHARIHAAPFYNEIPQTDSRQYLFAFCG</sequence>
<keyword evidence="2" id="KW-1185">Reference proteome</keyword>
<proteinExistence type="predicted"/>
<dbReference type="EMBL" id="ML976707">
    <property type="protein sequence ID" value="KAF1969642.1"/>
    <property type="molecule type" value="Genomic_DNA"/>
</dbReference>
<name>A0A6A5V0S3_9PLEO</name>
<dbReference type="AlphaFoldDB" id="A0A6A5V0S3"/>
<reference evidence="1" key="1">
    <citation type="journal article" date="2020" name="Stud. Mycol.">
        <title>101 Dothideomycetes genomes: a test case for predicting lifestyles and emergence of pathogens.</title>
        <authorList>
            <person name="Haridas S."/>
            <person name="Albert R."/>
            <person name="Binder M."/>
            <person name="Bloem J."/>
            <person name="Labutti K."/>
            <person name="Salamov A."/>
            <person name="Andreopoulos B."/>
            <person name="Baker S."/>
            <person name="Barry K."/>
            <person name="Bills G."/>
            <person name="Bluhm B."/>
            <person name="Cannon C."/>
            <person name="Castanera R."/>
            <person name="Culley D."/>
            <person name="Daum C."/>
            <person name="Ezra D."/>
            <person name="Gonzalez J."/>
            <person name="Henrissat B."/>
            <person name="Kuo A."/>
            <person name="Liang C."/>
            <person name="Lipzen A."/>
            <person name="Lutzoni F."/>
            <person name="Magnuson J."/>
            <person name="Mondo S."/>
            <person name="Nolan M."/>
            <person name="Ohm R."/>
            <person name="Pangilinan J."/>
            <person name="Park H.-J."/>
            <person name="Ramirez L."/>
            <person name="Alfaro M."/>
            <person name="Sun H."/>
            <person name="Tritt A."/>
            <person name="Yoshinaga Y."/>
            <person name="Zwiers L.-H."/>
            <person name="Turgeon B."/>
            <person name="Goodwin S."/>
            <person name="Spatafora J."/>
            <person name="Crous P."/>
            <person name="Grigoriev I."/>
        </authorList>
    </citation>
    <scope>NUCLEOTIDE SEQUENCE</scope>
    <source>
        <strain evidence="1">CBS 107.79</strain>
    </source>
</reference>